<dbReference type="OrthoDB" id="9816569at2"/>
<evidence type="ECO:0000259" key="6">
    <source>
        <dbReference type="Pfam" id="PF25967"/>
    </source>
</evidence>
<dbReference type="GO" id="GO:0005886">
    <property type="term" value="C:plasma membrane"/>
    <property type="evidence" value="ECO:0007669"/>
    <property type="project" value="TreeGrafter"/>
</dbReference>
<organism evidence="7 8">
    <name type="scientific">Cereibacter changlensis JA139</name>
    <dbReference type="NCBI Taxonomy" id="1188249"/>
    <lineage>
        <taxon>Bacteria</taxon>
        <taxon>Pseudomonadati</taxon>
        <taxon>Pseudomonadota</taxon>
        <taxon>Alphaproteobacteria</taxon>
        <taxon>Rhodobacterales</taxon>
        <taxon>Paracoccaceae</taxon>
        <taxon>Cereibacter</taxon>
    </lineage>
</organism>
<dbReference type="Gene3D" id="2.40.30.170">
    <property type="match status" value="1"/>
</dbReference>
<dbReference type="Gene3D" id="1.10.287.470">
    <property type="entry name" value="Helix hairpin bin"/>
    <property type="match status" value="1"/>
</dbReference>
<dbReference type="GO" id="GO:0030313">
    <property type="term" value="C:cell envelope"/>
    <property type="evidence" value="ECO:0007669"/>
    <property type="project" value="UniProtKB-SubCell"/>
</dbReference>
<dbReference type="Gene3D" id="2.40.50.100">
    <property type="match status" value="1"/>
</dbReference>
<proteinExistence type="inferred from homology"/>
<dbReference type="FunFam" id="2.40.420.20:FF:000001">
    <property type="entry name" value="Efflux RND transporter periplasmic adaptor subunit"/>
    <property type="match status" value="1"/>
</dbReference>
<name>A0A2T4JQH7_9RHOB</name>
<dbReference type="SUPFAM" id="SSF111369">
    <property type="entry name" value="HlyD-like secretion proteins"/>
    <property type="match status" value="1"/>
</dbReference>
<gene>
    <name evidence="7" type="ORF">C5F48_19090</name>
</gene>
<evidence type="ECO:0000256" key="2">
    <source>
        <dbReference type="ARBA" id="ARBA00009477"/>
    </source>
</evidence>
<feature type="domain" description="Multidrug resistance protein MdtA-like alpha-helical hairpin" evidence="3">
    <location>
        <begin position="115"/>
        <end position="184"/>
    </location>
</feature>
<dbReference type="InterPro" id="IPR058627">
    <property type="entry name" value="MdtA-like_C"/>
</dbReference>
<dbReference type="Proteomes" id="UP000241010">
    <property type="component" value="Unassembled WGS sequence"/>
</dbReference>
<dbReference type="PANTHER" id="PTHR30158:SF10">
    <property type="entry name" value="CATION EFFLUX PUMP"/>
    <property type="match status" value="1"/>
</dbReference>
<dbReference type="Pfam" id="PF25876">
    <property type="entry name" value="HH_MFP_RND"/>
    <property type="match status" value="1"/>
</dbReference>
<protein>
    <submittedName>
        <fullName evidence="7">Efflux transporter periplasmic adaptor subunit</fullName>
    </submittedName>
</protein>
<feature type="domain" description="Multidrug resistance protein MdtA-like barrel-sandwich hybrid" evidence="4">
    <location>
        <begin position="75"/>
        <end position="216"/>
    </location>
</feature>
<dbReference type="InterPro" id="IPR006143">
    <property type="entry name" value="RND_pump_MFP"/>
</dbReference>
<dbReference type="InterPro" id="IPR058625">
    <property type="entry name" value="MdtA-like_BSH"/>
</dbReference>
<evidence type="ECO:0000259" key="5">
    <source>
        <dbReference type="Pfam" id="PF25944"/>
    </source>
</evidence>
<sequence>MTSTIKRWALVGAGLGMAASVSTAVVFIDLPLGSKAVASADTMAPPAVPVTVSVMKARDVSEWQEFSGRLEAVERVDLRSRVAGAVQAVHFREGSLVTKGDLLFTIDPAPYQAAVAQAQGQLDSTVARLNLAETELRRGQRLSQNRTISESVLDQRENAVAEAQAAQATAQAILHSAQLELDYTRLHAPVTGRIGRVEITVGNLVAAGPASPALTTLVSADPIYAAFDVAEEVAAQILAALPAAEDAEALMSQIPVELASSTEGAAPVKGTLQFVGNHVDMASGTIGLRAVFDNPGGKLIPGQFVRIRMGELKAEERILVSERAISTDQDKKFVYVVGPDNIVAYRPVQLGGSVEGARIIESGLAAGDQVVVNGLQRIAPGALVAPQADDVVAALK</sequence>
<comment type="subcellular location">
    <subcellularLocation>
        <location evidence="1">Cell envelope</location>
    </subcellularLocation>
</comment>
<dbReference type="InterPro" id="IPR058626">
    <property type="entry name" value="MdtA-like_b-barrel"/>
</dbReference>
<comment type="similarity">
    <text evidence="2">Belongs to the membrane fusion protein (MFP) (TC 8.A.1) family.</text>
</comment>
<dbReference type="RefSeq" id="WP_107665414.1">
    <property type="nucleotide sequence ID" value="NZ_PZKG01000132.1"/>
</dbReference>
<dbReference type="EMBL" id="PZKG01000132">
    <property type="protein sequence ID" value="PTE20149.1"/>
    <property type="molecule type" value="Genomic_DNA"/>
</dbReference>
<evidence type="ECO:0000259" key="4">
    <source>
        <dbReference type="Pfam" id="PF25917"/>
    </source>
</evidence>
<dbReference type="GO" id="GO:0022857">
    <property type="term" value="F:transmembrane transporter activity"/>
    <property type="evidence" value="ECO:0007669"/>
    <property type="project" value="InterPro"/>
</dbReference>
<keyword evidence="8" id="KW-1185">Reference proteome</keyword>
<dbReference type="Gene3D" id="2.40.420.20">
    <property type="match status" value="1"/>
</dbReference>
<accession>A0A2T4JQH7</accession>
<dbReference type="Pfam" id="PF25917">
    <property type="entry name" value="BSH_RND"/>
    <property type="match status" value="1"/>
</dbReference>
<reference evidence="7 8" key="1">
    <citation type="submission" date="2018-03" db="EMBL/GenBank/DDBJ databases">
        <title>Cereibacter changlensis.</title>
        <authorList>
            <person name="Meyer T.E."/>
            <person name="Miller S."/>
            <person name="Lodha T."/>
            <person name="Gandham S."/>
            <person name="Chintalapati S."/>
            <person name="Chintalapati V.R."/>
        </authorList>
    </citation>
    <scope>NUCLEOTIDE SEQUENCE [LARGE SCALE GENOMIC DNA]</scope>
    <source>
        <strain evidence="7 8">JA139</strain>
    </source>
</reference>
<dbReference type="AlphaFoldDB" id="A0A2T4JQH7"/>
<evidence type="ECO:0000259" key="3">
    <source>
        <dbReference type="Pfam" id="PF25876"/>
    </source>
</evidence>
<feature type="domain" description="Multidrug resistance protein MdtA-like beta-barrel" evidence="5">
    <location>
        <begin position="222"/>
        <end position="310"/>
    </location>
</feature>
<evidence type="ECO:0000256" key="1">
    <source>
        <dbReference type="ARBA" id="ARBA00004196"/>
    </source>
</evidence>
<dbReference type="InterPro" id="IPR058624">
    <property type="entry name" value="MdtA-like_HH"/>
</dbReference>
<dbReference type="NCBIfam" id="TIGR01730">
    <property type="entry name" value="RND_mfp"/>
    <property type="match status" value="1"/>
</dbReference>
<feature type="domain" description="Multidrug resistance protein MdtA-like C-terminal permuted SH3" evidence="6">
    <location>
        <begin position="322"/>
        <end position="377"/>
    </location>
</feature>
<dbReference type="GO" id="GO:0046677">
    <property type="term" value="P:response to antibiotic"/>
    <property type="evidence" value="ECO:0007669"/>
    <property type="project" value="TreeGrafter"/>
</dbReference>
<comment type="caution">
    <text evidence="7">The sequence shown here is derived from an EMBL/GenBank/DDBJ whole genome shotgun (WGS) entry which is preliminary data.</text>
</comment>
<dbReference type="Pfam" id="PF25967">
    <property type="entry name" value="RND-MFP_C"/>
    <property type="match status" value="1"/>
</dbReference>
<evidence type="ECO:0000313" key="8">
    <source>
        <dbReference type="Proteomes" id="UP000241010"/>
    </source>
</evidence>
<dbReference type="Pfam" id="PF25944">
    <property type="entry name" value="Beta-barrel_RND"/>
    <property type="match status" value="1"/>
</dbReference>
<dbReference type="PANTHER" id="PTHR30158">
    <property type="entry name" value="ACRA/E-RELATED COMPONENT OF DRUG EFFLUX TRANSPORTER"/>
    <property type="match status" value="1"/>
</dbReference>
<evidence type="ECO:0000313" key="7">
    <source>
        <dbReference type="EMBL" id="PTE20149.1"/>
    </source>
</evidence>